<dbReference type="EMBL" id="LCIV01000004">
    <property type="protein sequence ID" value="KKT63908.1"/>
    <property type="molecule type" value="Genomic_DNA"/>
</dbReference>
<keyword evidence="5" id="KW-0963">Cytoplasm</keyword>
<comment type="catalytic activity">
    <reaction evidence="12">
        <text>tRNA(Sec) + L-serine + ATP = L-seryl-tRNA(Sec) + AMP + diphosphate + H(+)</text>
        <dbReference type="Rhea" id="RHEA:42580"/>
        <dbReference type="Rhea" id="RHEA-COMP:9742"/>
        <dbReference type="Rhea" id="RHEA-COMP:10128"/>
        <dbReference type="ChEBI" id="CHEBI:15378"/>
        <dbReference type="ChEBI" id="CHEBI:30616"/>
        <dbReference type="ChEBI" id="CHEBI:33019"/>
        <dbReference type="ChEBI" id="CHEBI:33384"/>
        <dbReference type="ChEBI" id="CHEBI:78442"/>
        <dbReference type="ChEBI" id="CHEBI:78533"/>
        <dbReference type="ChEBI" id="CHEBI:456215"/>
        <dbReference type="EC" id="6.1.1.11"/>
    </reaction>
</comment>
<dbReference type="PATRIC" id="fig|1618646.3.peg.354"/>
<feature type="coiled-coil region" evidence="17">
    <location>
        <begin position="30"/>
        <end position="88"/>
    </location>
</feature>
<proteinExistence type="inferred from homology"/>
<evidence type="ECO:0000313" key="19">
    <source>
        <dbReference type="EMBL" id="KKT63908.1"/>
    </source>
</evidence>
<evidence type="ECO:0000256" key="12">
    <source>
        <dbReference type="ARBA" id="ARBA00047929"/>
    </source>
</evidence>
<evidence type="ECO:0000256" key="13">
    <source>
        <dbReference type="ARBA" id="ARBA00048823"/>
    </source>
</evidence>
<feature type="binding site" evidence="16">
    <location>
        <begin position="253"/>
        <end position="255"/>
    </location>
    <ligand>
        <name>ATP</name>
        <dbReference type="ChEBI" id="CHEBI:30616"/>
    </ligand>
</feature>
<dbReference type="STRING" id="1618646.UW57_C0004G0018"/>
<comment type="subcellular location">
    <subcellularLocation>
        <location evidence="1">Cytoplasm</location>
    </subcellularLocation>
</comment>
<dbReference type="PROSITE" id="PS50862">
    <property type="entry name" value="AA_TRNA_LIGASE_II"/>
    <property type="match status" value="1"/>
</dbReference>
<dbReference type="Gene3D" id="1.10.287.40">
    <property type="entry name" value="Serine-tRNA synthetase, tRNA binding domain"/>
    <property type="match status" value="1"/>
</dbReference>
<dbReference type="PRINTS" id="PR00981">
    <property type="entry name" value="TRNASYNTHSER"/>
</dbReference>
<evidence type="ECO:0000256" key="14">
    <source>
        <dbReference type="NCBIfam" id="TIGR00414"/>
    </source>
</evidence>
<evidence type="ECO:0000256" key="11">
    <source>
        <dbReference type="ARBA" id="ARBA00039158"/>
    </source>
</evidence>
<evidence type="ECO:0000259" key="18">
    <source>
        <dbReference type="PROSITE" id="PS50862"/>
    </source>
</evidence>
<evidence type="ECO:0000256" key="6">
    <source>
        <dbReference type="ARBA" id="ARBA00022598"/>
    </source>
</evidence>
<keyword evidence="8 16" id="KW-0067">ATP-binding</keyword>
<feature type="domain" description="Aminoacyl-transfer RNA synthetases class-II family profile" evidence="18">
    <location>
        <begin position="160"/>
        <end position="402"/>
    </location>
</feature>
<evidence type="ECO:0000256" key="16">
    <source>
        <dbReference type="PIRSR" id="PIRSR001529-2"/>
    </source>
</evidence>
<feature type="binding site" evidence="16">
    <location>
        <begin position="342"/>
        <end position="345"/>
    </location>
    <ligand>
        <name>ATP</name>
        <dbReference type="ChEBI" id="CHEBI:30616"/>
    </ligand>
</feature>
<dbReference type="Proteomes" id="UP000034652">
    <property type="component" value="Unassembled WGS sequence"/>
</dbReference>
<dbReference type="GO" id="GO:0005524">
    <property type="term" value="F:ATP binding"/>
    <property type="evidence" value="ECO:0007669"/>
    <property type="project" value="UniProtKB-KW"/>
</dbReference>
<dbReference type="GO" id="GO:0005737">
    <property type="term" value="C:cytoplasm"/>
    <property type="evidence" value="ECO:0007669"/>
    <property type="project" value="UniProtKB-SubCell"/>
</dbReference>
<dbReference type="InterPro" id="IPR002317">
    <property type="entry name" value="Ser-tRNA-ligase_type_1"/>
</dbReference>
<feature type="binding site" evidence="15">
    <location>
        <position position="253"/>
    </location>
    <ligand>
        <name>L-serine</name>
        <dbReference type="ChEBI" id="CHEBI:33384"/>
    </ligand>
</feature>
<reference evidence="19 20" key="1">
    <citation type="journal article" date="2015" name="Nature">
        <title>rRNA introns, odd ribosomes, and small enigmatic genomes across a large radiation of phyla.</title>
        <authorList>
            <person name="Brown C.T."/>
            <person name="Hug L.A."/>
            <person name="Thomas B.C."/>
            <person name="Sharon I."/>
            <person name="Castelle C.J."/>
            <person name="Singh A."/>
            <person name="Wilkins M.J."/>
            <person name="Williams K.H."/>
            <person name="Banfield J.F."/>
        </authorList>
    </citation>
    <scope>NUCLEOTIDE SEQUENCE [LARGE SCALE GENOMIC DNA]</scope>
</reference>
<keyword evidence="6 19" id="KW-0436">Ligase</keyword>
<feature type="binding site" evidence="15">
    <location>
        <position position="375"/>
    </location>
    <ligand>
        <name>L-serine</name>
        <dbReference type="ChEBI" id="CHEBI:33384"/>
    </ligand>
</feature>
<evidence type="ECO:0000256" key="15">
    <source>
        <dbReference type="PIRSR" id="PIRSR001529-1"/>
    </source>
</evidence>
<comment type="caution">
    <text evidence="19">The sequence shown here is derived from an EMBL/GenBank/DDBJ whole genome shotgun (WGS) entry which is preliminary data.</text>
</comment>
<dbReference type="EC" id="6.1.1.11" evidence="4 14"/>
<keyword evidence="10" id="KW-0030">Aminoacyl-tRNA synthetase</keyword>
<name>A0A0G1IY40_9BACT</name>
<evidence type="ECO:0000256" key="10">
    <source>
        <dbReference type="ARBA" id="ARBA00023146"/>
    </source>
</evidence>
<dbReference type="NCBIfam" id="TIGR00414">
    <property type="entry name" value="serS"/>
    <property type="match status" value="1"/>
</dbReference>
<dbReference type="InterPro" id="IPR002314">
    <property type="entry name" value="aa-tRNA-synt_IIb"/>
</dbReference>
<dbReference type="GO" id="GO:0006434">
    <property type="term" value="P:seryl-tRNA aminoacylation"/>
    <property type="evidence" value="ECO:0007669"/>
    <property type="project" value="UniProtKB-UniRule"/>
</dbReference>
<dbReference type="Pfam" id="PF02403">
    <property type="entry name" value="Seryl_tRNA_N"/>
    <property type="match status" value="1"/>
</dbReference>
<dbReference type="Gene3D" id="3.30.930.10">
    <property type="entry name" value="Bira Bifunctional Protein, Domain 2"/>
    <property type="match status" value="1"/>
</dbReference>
<dbReference type="SUPFAM" id="SSF55681">
    <property type="entry name" value="Class II aaRS and biotin synthetases"/>
    <property type="match status" value="1"/>
</dbReference>
<comment type="catalytic activity">
    <reaction evidence="13">
        <text>tRNA(Ser) + L-serine + ATP = L-seryl-tRNA(Ser) + AMP + diphosphate + H(+)</text>
        <dbReference type="Rhea" id="RHEA:12292"/>
        <dbReference type="Rhea" id="RHEA-COMP:9669"/>
        <dbReference type="Rhea" id="RHEA-COMP:9703"/>
        <dbReference type="ChEBI" id="CHEBI:15378"/>
        <dbReference type="ChEBI" id="CHEBI:30616"/>
        <dbReference type="ChEBI" id="CHEBI:33019"/>
        <dbReference type="ChEBI" id="CHEBI:33384"/>
        <dbReference type="ChEBI" id="CHEBI:78442"/>
        <dbReference type="ChEBI" id="CHEBI:78533"/>
        <dbReference type="ChEBI" id="CHEBI:456215"/>
        <dbReference type="EC" id="6.1.1.11"/>
    </reaction>
</comment>
<dbReference type="PANTHER" id="PTHR43697:SF1">
    <property type="entry name" value="SERINE--TRNA LIGASE"/>
    <property type="match status" value="1"/>
</dbReference>
<dbReference type="InterPro" id="IPR015866">
    <property type="entry name" value="Ser-tRNA-synth_1_N"/>
</dbReference>
<feature type="binding site" evidence="15">
    <location>
        <position position="276"/>
    </location>
    <ligand>
        <name>L-serine</name>
        <dbReference type="ChEBI" id="CHEBI:33384"/>
    </ligand>
</feature>
<dbReference type="InterPro" id="IPR010978">
    <property type="entry name" value="tRNA-bd_arm"/>
</dbReference>
<protein>
    <recommendedName>
        <fullName evidence="11 14">Serine--tRNA ligase</fullName>
        <ecNumber evidence="4 14">6.1.1.11</ecNumber>
    </recommendedName>
</protein>
<gene>
    <name evidence="19" type="ORF">UW57_C0004G0018</name>
</gene>
<evidence type="ECO:0000256" key="17">
    <source>
        <dbReference type="SAM" id="Coils"/>
    </source>
</evidence>
<dbReference type="GO" id="GO:0004828">
    <property type="term" value="F:serine-tRNA ligase activity"/>
    <property type="evidence" value="ECO:0007669"/>
    <property type="project" value="UniProtKB-UniRule"/>
</dbReference>
<dbReference type="SUPFAM" id="SSF46589">
    <property type="entry name" value="tRNA-binding arm"/>
    <property type="match status" value="1"/>
</dbReference>
<evidence type="ECO:0000256" key="8">
    <source>
        <dbReference type="ARBA" id="ARBA00022840"/>
    </source>
</evidence>
<sequence>MLDIKFIRENKDLIKEAARKKCVKVDIDRLLAIDEKRRALTHEVDKLRQEHKKFTDASEEARVSKNALSQKEFELSAVEKEFEELMLQVPNVPDPSVPEGESDVENQEIRKWGKIKVEHGKNYLNLMQSSDMLDLERGAKVSGFRGYFLKGDAALLSVALWQFALDFVAKKGFTSFLSPALVRRENLVGTGWFPQAEEDVYSAKGGSASDEKTRDDIYLSGTAEIPMMGYHRDEILKEEELPKKYVAFSSCFRREAGSYGKDQKGIFRVHEFFKVEQIVLCRADHQESVKWHEELTKNSEEIMQALGIPYRIVVNCGGDLGLGQVKKYDLEAWIPSEKRYRETHSASYFHDFQTRRLNIKYRDVDGKLRFVHSLNNTAIATPRILEALLENHQEPNGSIKIPVALQKYLGKELI</sequence>
<dbReference type="PIRSF" id="PIRSF001529">
    <property type="entry name" value="Ser-tRNA-synth_IIa"/>
    <property type="match status" value="1"/>
</dbReference>
<dbReference type="InterPro" id="IPR033729">
    <property type="entry name" value="SerRS_core"/>
</dbReference>
<evidence type="ECO:0000256" key="3">
    <source>
        <dbReference type="ARBA" id="ARBA00010728"/>
    </source>
</evidence>
<dbReference type="PANTHER" id="PTHR43697">
    <property type="entry name" value="SERYL-TRNA SYNTHETASE"/>
    <property type="match status" value="1"/>
</dbReference>
<dbReference type="CDD" id="cd00770">
    <property type="entry name" value="SerRS_core"/>
    <property type="match status" value="1"/>
</dbReference>
<keyword evidence="17" id="KW-0175">Coiled coil</keyword>
<feature type="binding site" evidence="15">
    <location>
        <position position="222"/>
    </location>
    <ligand>
        <name>L-serine</name>
        <dbReference type="ChEBI" id="CHEBI:33384"/>
    </ligand>
</feature>
<comment type="pathway">
    <text evidence="2">Aminoacyl-tRNA biosynthesis; selenocysteinyl-tRNA(Sec) biosynthesis; L-seryl-tRNA(Sec) from L-serine and tRNA(Sec): step 1/1.</text>
</comment>
<evidence type="ECO:0000256" key="4">
    <source>
        <dbReference type="ARBA" id="ARBA00012840"/>
    </source>
</evidence>
<keyword evidence="9" id="KW-0648">Protein biosynthesis</keyword>
<comment type="similarity">
    <text evidence="3">Belongs to the class-II aminoacyl-tRNA synthetase family. Type-1 seryl-tRNA synthetase subfamily.</text>
</comment>
<dbReference type="AlphaFoldDB" id="A0A0G1IY40"/>
<dbReference type="InterPro" id="IPR042103">
    <property type="entry name" value="SerRS_1_N_sf"/>
</dbReference>
<dbReference type="Pfam" id="PF00587">
    <property type="entry name" value="tRNA-synt_2b"/>
    <property type="match status" value="1"/>
</dbReference>
<evidence type="ECO:0000256" key="9">
    <source>
        <dbReference type="ARBA" id="ARBA00022917"/>
    </source>
</evidence>
<feature type="binding site" evidence="16">
    <location>
        <begin position="269"/>
        <end position="272"/>
    </location>
    <ligand>
        <name>ATP</name>
        <dbReference type="ChEBI" id="CHEBI:30616"/>
    </ligand>
</feature>
<evidence type="ECO:0000256" key="2">
    <source>
        <dbReference type="ARBA" id="ARBA00005045"/>
    </source>
</evidence>
<organism evidence="19 20">
    <name type="scientific">Candidatus Giovannonibacteria bacterium GW2011_GWA1_44_29</name>
    <dbReference type="NCBI Taxonomy" id="1618646"/>
    <lineage>
        <taxon>Bacteria</taxon>
        <taxon>Candidatus Giovannoniibacteriota</taxon>
    </lineage>
</organism>
<accession>A0A0G1IY40</accession>
<keyword evidence="7" id="KW-0547">Nucleotide-binding</keyword>
<evidence type="ECO:0000256" key="5">
    <source>
        <dbReference type="ARBA" id="ARBA00022490"/>
    </source>
</evidence>
<dbReference type="InterPro" id="IPR045864">
    <property type="entry name" value="aa-tRNA-synth_II/BPL/LPL"/>
</dbReference>
<evidence type="ECO:0000313" key="20">
    <source>
        <dbReference type="Proteomes" id="UP000034652"/>
    </source>
</evidence>
<evidence type="ECO:0000256" key="7">
    <source>
        <dbReference type="ARBA" id="ARBA00022741"/>
    </source>
</evidence>
<dbReference type="InterPro" id="IPR006195">
    <property type="entry name" value="aa-tRNA-synth_II"/>
</dbReference>
<evidence type="ECO:0000256" key="1">
    <source>
        <dbReference type="ARBA" id="ARBA00004496"/>
    </source>
</evidence>
<feature type="site" description="Important for serine binding" evidence="15">
    <location>
        <position position="377"/>
    </location>
</feature>